<protein>
    <submittedName>
        <fullName evidence="2">ATP-binding protein</fullName>
    </submittedName>
</protein>
<organism evidence="2 3">
    <name type="scientific">Tannerella forsythia</name>
    <name type="common">Bacteroides forsythus</name>
    <dbReference type="NCBI Taxonomy" id="28112"/>
    <lineage>
        <taxon>Bacteria</taxon>
        <taxon>Pseudomonadati</taxon>
        <taxon>Bacteroidota</taxon>
        <taxon>Bacteroidia</taxon>
        <taxon>Bacteroidales</taxon>
        <taxon>Tannerellaceae</taxon>
        <taxon>Tannerella</taxon>
    </lineage>
</organism>
<dbReference type="Gene3D" id="3.40.50.300">
    <property type="entry name" value="P-loop containing nucleotide triphosphate hydrolases"/>
    <property type="match status" value="1"/>
</dbReference>
<dbReference type="GO" id="GO:0016887">
    <property type="term" value="F:ATP hydrolysis activity"/>
    <property type="evidence" value="ECO:0007669"/>
    <property type="project" value="InterPro"/>
</dbReference>
<reference evidence="2 3" key="1">
    <citation type="submission" date="2018-11" db="EMBL/GenBank/DDBJ databases">
        <title>Genomes From Bacteria Associated with the Canine Oral Cavity: a Test Case for Automated Genome-Based Taxonomic Assignment.</title>
        <authorList>
            <person name="Coil D.A."/>
            <person name="Jospin G."/>
            <person name="Darling A.E."/>
            <person name="Wallis C."/>
            <person name="Davis I.J."/>
            <person name="Harris S."/>
            <person name="Eisen J.A."/>
            <person name="Holcombe L.J."/>
            <person name="O'Flynn C."/>
        </authorList>
    </citation>
    <scope>NUCLEOTIDE SEQUENCE [LARGE SCALE GENOMIC DNA]</scope>
    <source>
        <strain evidence="2 3">OH1426_COT-023</strain>
    </source>
</reference>
<dbReference type="EMBL" id="RQYN01000021">
    <property type="protein sequence ID" value="RRD75269.1"/>
    <property type="molecule type" value="Genomic_DNA"/>
</dbReference>
<proteinExistence type="predicted"/>
<dbReference type="PANTHER" id="PTHR35894:SF5">
    <property type="entry name" value="MU-LIKE PROPHAGE FLUMU DNA TRANSPOSITION PROTEIN B"/>
    <property type="match status" value="1"/>
</dbReference>
<dbReference type="Pfam" id="PF13401">
    <property type="entry name" value="AAA_22"/>
    <property type="match status" value="1"/>
</dbReference>
<evidence type="ECO:0000313" key="3">
    <source>
        <dbReference type="Proteomes" id="UP000279860"/>
    </source>
</evidence>
<name>A0A3P1YWF3_TANFO</name>
<dbReference type="SUPFAM" id="SSF52540">
    <property type="entry name" value="P-loop containing nucleoside triphosphate hydrolases"/>
    <property type="match status" value="1"/>
</dbReference>
<dbReference type="InterPro" id="IPR049945">
    <property type="entry name" value="AAA_22"/>
</dbReference>
<evidence type="ECO:0000313" key="2">
    <source>
        <dbReference type="EMBL" id="RRD75269.1"/>
    </source>
</evidence>
<dbReference type="InterPro" id="IPR003593">
    <property type="entry name" value="AAA+_ATPase"/>
</dbReference>
<comment type="caution">
    <text evidence="2">The sequence shown here is derived from an EMBL/GenBank/DDBJ whole genome shotgun (WGS) entry which is preliminary data.</text>
</comment>
<feature type="domain" description="AAA+ ATPase" evidence="1">
    <location>
        <begin position="89"/>
        <end position="227"/>
    </location>
</feature>
<keyword evidence="2" id="KW-0067">ATP-binding</keyword>
<dbReference type="GO" id="GO:0005524">
    <property type="term" value="F:ATP binding"/>
    <property type="evidence" value="ECO:0007669"/>
    <property type="project" value="UniProtKB-KW"/>
</dbReference>
<evidence type="ECO:0000259" key="1">
    <source>
        <dbReference type="SMART" id="SM00382"/>
    </source>
</evidence>
<gene>
    <name evidence="2" type="ORF">EII41_06835</name>
</gene>
<sequence>MTQEEKQVICTRLAEYCEMMGSQNKAANSLQGVSGATITQMLTENWELISEKMWRSVAAQIGVKYTKWNIVETRNYKALTSIFEDAQENALVLAVCGEAGTGKTLTGKAYSETHKNVYLLGCSEYWNRKIFLQELLRVMGKNPAGDTVGDMVLDVVNELKRKDAPLIILDEADKLSDQVLFFFITFYNKLEDYCGIVMMATDYLEKKIRRGLRLNKKGYKEIYSRIGRKFIPMPGVSVTDIADVCRANGVQEQRMIDAVKTDCEGDLRRVKRKCHALNKKKEQAQ</sequence>
<keyword evidence="2" id="KW-0547">Nucleotide-binding</keyword>
<accession>A0A3P1YWF3</accession>
<dbReference type="Proteomes" id="UP000279860">
    <property type="component" value="Unassembled WGS sequence"/>
</dbReference>
<dbReference type="PANTHER" id="PTHR35894">
    <property type="entry name" value="GENERAL SECRETION PATHWAY PROTEIN A-RELATED"/>
    <property type="match status" value="1"/>
</dbReference>
<dbReference type="InterPro" id="IPR027417">
    <property type="entry name" value="P-loop_NTPase"/>
</dbReference>
<dbReference type="InterPro" id="IPR052026">
    <property type="entry name" value="ExeA_AAA_ATPase_DNA-bind"/>
</dbReference>
<dbReference type="AlphaFoldDB" id="A0A3P1YWF3"/>
<dbReference type="SMART" id="SM00382">
    <property type="entry name" value="AAA"/>
    <property type="match status" value="1"/>
</dbReference>